<dbReference type="STRING" id="43775.SAMN04489760_12311"/>
<name>A0A1H7ZFL4_9BACT</name>
<dbReference type="Pfam" id="PF01593">
    <property type="entry name" value="Amino_oxidase"/>
    <property type="match status" value="1"/>
</dbReference>
<keyword evidence="2" id="KW-0732">Signal</keyword>
<keyword evidence="8" id="KW-1185">Reference proteome</keyword>
<keyword evidence="4" id="KW-0521">NADP</keyword>
<keyword evidence="5" id="KW-0520">NAD</keyword>
<feature type="domain" description="Amine oxidase" evidence="6">
    <location>
        <begin position="18"/>
        <end position="470"/>
    </location>
</feature>
<dbReference type="SUPFAM" id="SSF51905">
    <property type="entry name" value="FAD/NAD(P)-binding domain"/>
    <property type="match status" value="1"/>
</dbReference>
<dbReference type="InterPro" id="IPR002937">
    <property type="entry name" value="Amino_oxidase"/>
</dbReference>
<dbReference type="Proteomes" id="UP000198744">
    <property type="component" value="Unassembled WGS sequence"/>
</dbReference>
<dbReference type="OrthoDB" id="9794630at2"/>
<sequence length="497" mass="54538">MGGRRDQPGKALVIGSGIGGLSTAILLAKLNYQVTVIEGNAHPGGLMRGYCRQGVECPVGIHYVGALGEGEPLRRMLNCLGVGSRIPAERLGRGGAIDRYLFDDAFSFFLPEGMDAFEEQLRLSFPKEQGPISAVMAGLREIAARMYRLDVICSAEGILFDLQYLEALEERLVRLGCSPRLRAVLGVATTLMDVSPVECPVFYHHVALVSLLFSSWRLACDSSHLVDAFVNRLRELGGTILSGDPVKGIRMREKRVSGVLLQSGRELNAPLIVAAIHPRIVLNLLGEQDIRPAFRERILQLQDTAGVFAVHLGVDAGRHPPWPYNVYRLHNDDAGGIGEGAFYQLRRGSGETNLLTLMTHSFPGEWRDWEGTTSGQRGSDYEEAKERKAEIMLEEASRLCGPFSGLKKLDVYTPLTLRDWGHTPYGSAYGVRRSTRQLLPLISLQRPAAAGLYLAGQNAWAPGIIGTVMGSYQVVKSIVGFRRFQEELIRGSELEGP</sequence>
<evidence type="ECO:0000259" key="6">
    <source>
        <dbReference type="Pfam" id="PF01593"/>
    </source>
</evidence>
<evidence type="ECO:0000256" key="5">
    <source>
        <dbReference type="ARBA" id="ARBA00023027"/>
    </source>
</evidence>
<dbReference type="InterPro" id="IPR052206">
    <property type="entry name" value="Retinol_saturase"/>
</dbReference>
<organism evidence="7 8">
    <name type="scientific">Syntrophus gentianae</name>
    <dbReference type="NCBI Taxonomy" id="43775"/>
    <lineage>
        <taxon>Bacteria</taxon>
        <taxon>Pseudomonadati</taxon>
        <taxon>Thermodesulfobacteriota</taxon>
        <taxon>Syntrophia</taxon>
        <taxon>Syntrophales</taxon>
        <taxon>Syntrophaceae</taxon>
        <taxon>Syntrophus</taxon>
    </lineage>
</organism>
<dbReference type="PANTHER" id="PTHR46091:SF3">
    <property type="entry name" value="AMINE OXIDASE DOMAIN-CONTAINING PROTEIN"/>
    <property type="match status" value="1"/>
</dbReference>
<proteinExistence type="predicted"/>
<evidence type="ECO:0000256" key="4">
    <source>
        <dbReference type="ARBA" id="ARBA00022857"/>
    </source>
</evidence>
<dbReference type="Gene3D" id="3.50.50.60">
    <property type="entry name" value="FAD/NAD(P)-binding domain"/>
    <property type="match status" value="2"/>
</dbReference>
<dbReference type="InterPro" id="IPR036188">
    <property type="entry name" value="FAD/NAD-bd_sf"/>
</dbReference>
<dbReference type="AlphaFoldDB" id="A0A1H7ZFL4"/>
<accession>A0A1H7ZFL4</accession>
<dbReference type="GO" id="GO:0016491">
    <property type="term" value="F:oxidoreductase activity"/>
    <property type="evidence" value="ECO:0007669"/>
    <property type="project" value="InterPro"/>
</dbReference>
<keyword evidence="1" id="KW-0285">Flavoprotein</keyword>
<evidence type="ECO:0000313" key="8">
    <source>
        <dbReference type="Proteomes" id="UP000198744"/>
    </source>
</evidence>
<gene>
    <name evidence="7" type="ORF">SAMN04489760_12311</name>
</gene>
<reference evidence="7 8" key="1">
    <citation type="submission" date="2016-10" db="EMBL/GenBank/DDBJ databases">
        <authorList>
            <person name="de Groot N.N."/>
        </authorList>
    </citation>
    <scope>NUCLEOTIDE SEQUENCE [LARGE SCALE GENOMIC DNA]</scope>
    <source>
        <strain evidence="7 8">DSM 8423</strain>
    </source>
</reference>
<evidence type="ECO:0000256" key="2">
    <source>
        <dbReference type="ARBA" id="ARBA00022729"/>
    </source>
</evidence>
<protein>
    <submittedName>
        <fullName evidence="7">Flavin containing amine oxidoreductase</fullName>
    </submittedName>
</protein>
<evidence type="ECO:0000313" key="7">
    <source>
        <dbReference type="EMBL" id="SEM57085.1"/>
    </source>
</evidence>
<dbReference type="RefSeq" id="WP_093884202.1">
    <property type="nucleotide sequence ID" value="NZ_FOBS01000023.1"/>
</dbReference>
<evidence type="ECO:0000256" key="1">
    <source>
        <dbReference type="ARBA" id="ARBA00022630"/>
    </source>
</evidence>
<keyword evidence="3" id="KW-0274">FAD</keyword>
<dbReference type="PANTHER" id="PTHR46091">
    <property type="entry name" value="BLR7054 PROTEIN"/>
    <property type="match status" value="1"/>
</dbReference>
<evidence type="ECO:0000256" key="3">
    <source>
        <dbReference type="ARBA" id="ARBA00022827"/>
    </source>
</evidence>
<dbReference type="EMBL" id="FOBS01000023">
    <property type="protein sequence ID" value="SEM57085.1"/>
    <property type="molecule type" value="Genomic_DNA"/>
</dbReference>